<protein>
    <submittedName>
        <fullName evidence="1">Tunicamycin induced</fullName>
    </submittedName>
</protein>
<dbReference type="AlphaFoldDB" id="A0A7J6VK99"/>
<comment type="caution">
    <text evidence="1">The sequence shown here is derived from an EMBL/GenBank/DDBJ whole genome shotgun (WGS) entry which is preliminary data.</text>
</comment>
<proteinExistence type="predicted"/>
<dbReference type="OrthoDB" id="2126698at2759"/>
<dbReference type="EMBL" id="JABWDY010031977">
    <property type="protein sequence ID" value="KAF5184530.1"/>
    <property type="molecule type" value="Genomic_DNA"/>
</dbReference>
<evidence type="ECO:0000313" key="1">
    <source>
        <dbReference type="EMBL" id="KAF5184530.1"/>
    </source>
</evidence>
<accession>A0A7J6VK99</accession>
<gene>
    <name evidence="1" type="ORF">FRX31_025881</name>
</gene>
<reference evidence="1 2" key="1">
    <citation type="submission" date="2020-06" db="EMBL/GenBank/DDBJ databases">
        <title>Transcriptomic and genomic resources for Thalictrum thalictroides and T. hernandezii: Facilitating candidate gene discovery in an emerging model plant lineage.</title>
        <authorList>
            <person name="Arias T."/>
            <person name="Riano-Pachon D.M."/>
            <person name="Di Stilio V.S."/>
        </authorList>
    </citation>
    <scope>NUCLEOTIDE SEQUENCE [LARGE SCALE GENOMIC DNA]</scope>
    <source>
        <strain evidence="2">cv. WT478/WT964</strain>
        <tissue evidence="1">Leaves</tissue>
    </source>
</reference>
<sequence>MSLSLSSRVEHELGAGQPAIARLATIVGLAAAARCGLSAFGFTTSLFEALLHSVLGGKPKEQGSFKLLKAEASAQIFVKMIFGVEKELKEGHQNSTSLILVYVVKQNLDGFY</sequence>
<name>A0A7J6VK99_THATH</name>
<keyword evidence="2" id="KW-1185">Reference proteome</keyword>
<dbReference type="Proteomes" id="UP000554482">
    <property type="component" value="Unassembled WGS sequence"/>
</dbReference>
<organism evidence="1 2">
    <name type="scientific">Thalictrum thalictroides</name>
    <name type="common">Rue-anemone</name>
    <name type="synonym">Anemone thalictroides</name>
    <dbReference type="NCBI Taxonomy" id="46969"/>
    <lineage>
        <taxon>Eukaryota</taxon>
        <taxon>Viridiplantae</taxon>
        <taxon>Streptophyta</taxon>
        <taxon>Embryophyta</taxon>
        <taxon>Tracheophyta</taxon>
        <taxon>Spermatophyta</taxon>
        <taxon>Magnoliopsida</taxon>
        <taxon>Ranunculales</taxon>
        <taxon>Ranunculaceae</taxon>
        <taxon>Thalictroideae</taxon>
        <taxon>Thalictrum</taxon>
    </lineage>
</organism>
<evidence type="ECO:0000313" key="2">
    <source>
        <dbReference type="Proteomes" id="UP000554482"/>
    </source>
</evidence>